<accession>A0A642V162</accession>
<dbReference type="Proteomes" id="UP000449547">
    <property type="component" value="Unassembled WGS sequence"/>
</dbReference>
<evidence type="ECO:0000313" key="3">
    <source>
        <dbReference type="Proteomes" id="UP000449547"/>
    </source>
</evidence>
<feature type="region of interest" description="Disordered" evidence="1">
    <location>
        <begin position="1"/>
        <end position="23"/>
    </location>
</feature>
<name>A0A642V162_DIURU</name>
<dbReference type="AlphaFoldDB" id="A0A642V162"/>
<dbReference type="EMBL" id="SWFT01000005">
    <property type="protein sequence ID" value="KAA8908582.1"/>
    <property type="molecule type" value="Genomic_DNA"/>
</dbReference>
<dbReference type="VEuPathDB" id="FungiDB:DIURU_000125"/>
<keyword evidence="3" id="KW-1185">Reference proteome</keyword>
<evidence type="ECO:0000256" key="1">
    <source>
        <dbReference type="SAM" id="MobiDB-lite"/>
    </source>
</evidence>
<dbReference type="RefSeq" id="XP_034015070.1">
    <property type="nucleotide sequence ID" value="XM_034153773.1"/>
</dbReference>
<feature type="region of interest" description="Disordered" evidence="1">
    <location>
        <begin position="266"/>
        <end position="310"/>
    </location>
</feature>
<evidence type="ECO:0000313" key="2">
    <source>
        <dbReference type="EMBL" id="KAA8908582.1"/>
    </source>
</evidence>
<organism evidence="2 3">
    <name type="scientific">Diutina rugosa</name>
    <name type="common">Yeast</name>
    <name type="synonym">Candida rugosa</name>
    <dbReference type="NCBI Taxonomy" id="5481"/>
    <lineage>
        <taxon>Eukaryota</taxon>
        <taxon>Fungi</taxon>
        <taxon>Dikarya</taxon>
        <taxon>Ascomycota</taxon>
        <taxon>Saccharomycotina</taxon>
        <taxon>Pichiomycetes</taxon>
        <taxon>Debaryomycetaceae</taxon>
        <taxon>Diutina</taxon>
    </lineage>
</organism>
<proteinExistence type="predicted"/>
<reference evidence="2 3" key="1">
    <citation type="submission" date="2019-07" db="EMBL/GenBank/DDBJ databases">
        <title>Genome assembly of two rare yeast pathogens: Diutina rugosa and Trichomonascus ciferrii.</title>
        <authorList>
            <person name="Mixao V."/>
            <person name="Saus E."/>
            <person name="Hansen A."/>
            <person name="Lass-Flor C."/>
            <person name="Gabaldon T."/>
        </authorList>
    </citation>
    <scope>NUCLEOTIDE SEQUENCE [LARGE SCALE GENOMIC DNA]</scope>
    <source>
        <strain evidence="2 3">CBS 613</strain>
    </source>
</reference>
<protein>
    <submittedName>
        <fullName evidence="2">Uncharacterized protein</fullName>
    </submittedName>
</protein>
<gene>
    <name evidence="2" type="ORF">DIURU_000125</name>
</gene>
<dbReference type="GeneID" id="54778778"/>
<feature type="compositionally biased region" description="Polar residues" evidence="1">
    <location>
        <begin position="1"/>
        <end position="18"/>
    </location>
</feature>
<comment type="caution">
    <text evidence="2">The sequence shown here is derived from an EMBL/GenBank/DDBJ whole genome shotgun (WGS) entry which is preliminary data.</text>
</comment>
<sequence>MKGTVSTVDKSNPSTADVSQVEAVSDKKPYMRINHGVEYEDEDESTDPDTRREHFLACVMRYLDQDWHPLDSQQNPRYTTDYEELLGQFERAWKFRDSMASAFTFLRFGPKVTVSKERAAIFAQAMEQVLRLGHSPDWNNSSHVQTLYDCRTLEDFQSVLWRCELISPGALIAKIYSRHHSEPSSDVTIESLMDDCLQVPFLWSHDPYLSCAVKAYAWESALALGLEVLKELMERIPNWWIIPKAKLSYKDRIQCELRVNIRRRPHPSLVPQSADPQTEDRTRATTKQVQHSGNKVSKKKWKKRRRNKSGDNCYRCGDIIH</sequence>
<feature type="compositionally biased region" description="Basic residues" evidence="1">
    <location>
        <begin position="296"/>
        <end position="307"/>
    </location>
</feature>